<gene>
    <name evidence="1" type="ORF">NPIL_582611</name>
</gene>
<dbReference type="EMBL" id="BMAW01004130">
    <property type="protein sequence ID" value="GFS87154.1"/>
    <property type="molecule type" value="Genomic_DNA"/>
</dbReference>
<dbReference type="AlphaFoldDB" id="A0A8X6N0A6"/>
<proteinExistence type="predicted"/>
<reference evidence="1" key="1">
    <citation type="submission" date="2020-08" db="EMBL/GenBank/DDBJ databases">
        <title>Multicomponent nature underlies the extraordinary mechanical properties of spider dragline silk.</title>
        <authorList>
            <person name="Kono N."/>
            <person name="Nakamura H."/>
            <person name="Mori M."/>
            <person name="Yoshida Y."/>
            <person name="Ohtoshi R."/>
            <person name="Malay A.D."/>
            <person name="Moran D.A.P."/>
            <person name="Tomita M."/>
            <person name="Numata K."/>
            <person name="Arakawa K."/>
        </authorList>
    </citation>
    <scope>NUCLEOTIDE SEQUENCE</scope>
</reference>
<sequence length="86" mass="10079">MLRGSTDVKTVAIWNRLAFRNSNKTFRFPITLKRRRVHYDNRSSSHGSDPGLIALYKESIQRFRIEPHEWIQPQIEISSPKSPKGE</sequence>
<keyword evidence="2" id="KW-1185">Reference proteome</keyword>
<protein>
    <submittedName>
        <fullName evidence="1">Uncharacterized protein</fullName>
    </submittedName>
</protein>
<evidence type="ECO:0000313" key="2">
    <source>
        <dbReference type="Proteomes" id="UP000887013"/>
    </source>
</evidence>
<dbReference type="Proteomes" id="UP000887013">
    <property type="component" value="Unassembled WGS sequence"/>
</dbReference>
<evidence type="ECO:0000313" key="1">
    <source>
        <dbReference type="EMBL" id="GFS87154.1"/>
    </source>
</evidence>
<organism evidence="1 2">
    <name type="scientific">Nephila pilipes</name>
    <name type="common">Giant wood spider</name>
    <name type="synonym">Nephila maculata</name>
    <dbReference type="NCBI Taxonomy" id="299642"/>
    <lineage>
        <taxon>Eukaryota</taxon>
        <taxon>Metazoa</taxon>
        <taxon>Ecdysozoa</taxon>
        <taxon>Arthropoda</taxon>
        <taxon>Chelicerata</taxon>
        <taxon>Arachnida</taxon>
        <taxon>Araneae</taxon>
        <taxon>Araneomorphae</taxon>
        <taxon>Entelegynae</taxon>
        <taxon>Araneoidea</taxon>
        <taxon>Nephilidae</taxon>
        <taxon>Nephila</taxon>
    </lineage>
</organism>
<comment type="caution">
    <text evidence="1">The sequence shown here is derived from an EMBL/GenBank/DDBJ whole genome shotgun (WGS) entry which is preliminary data.</text>
</comment>
<name>A0A8X6N0A6_NEPPI</name>
<accession>A0A8X6N0A6</accession>